<evidence type="ECO:0008006" key="3">
    <source>
        <dbReference type="Google" id="ProtNLM"/>
    </source>
</evidence>
<proteinExistence type="predicted"/>
<dbReference type="EMBL" id="QGKV02001507">
    <property type="protein sequence ID" value="KAF3530976.1"/>
    <property type="molecule type" value="Genomic_DNA"/>
</dbReference>
<reference evidence="1 2" key="1">
    <citation type="journal article" date="2020" name="BMC Genomics">
        <title>Intraspecific diversification of the crop wild relative Brassica cretica Lam. using demographic model selection.</title>
        <authorList>
            <person name="Kioukis A."/>
            <person name="Michalopoulou V.A."/>
            <person name="Briers L."/>
            <person name="Pirintsos S."/>
            <person name="Studholme D.J."/>
            <person name="Pavlidis P."/>
            <person name="Sarris P.F."/>
        </authorList>
    </citation>
    <scope>NUCLEOTIDE SEQUENCE [LARGE SCALE GENOMIC DNA]</scope>
    <source>
        <strain evidence="2">cv. PFS-1207/04</strain>
    </source>
</reference>
<protein>
    <recommendedName>
        <fullName evidence="3">Reverse transcriptase domain-containing protein</fullName>
    </recommendedName>
</protein>
<keyword evidence="2" id="KW-1185">Reference proteome</keyword>
<comment type="caution">
    <text evidence="1">The sequence shown here is derived from an EMBL/GenBank/DDBJ whole genome shotgun (WGS) entry which is preliminary data.</text>
</comment>
<dbReference type="Proteomes" id="UP000266723">
    <property type="component" value="Unassembled WGS sequence"/>
</dbReference>
<evidence type="ECO:0000313" key="2">
    <source>
        <dbReference type="Proteomes" id="UP000266723"/>
    </source>
</evidence>
<sequence>MGKGKAVSRYGVEGLVVLELLGSPVRGQRWVLKEADMIKTFVDLNILASIDELPKWRHTQSLYFINFKSVYDSLKCTRFVVPSHSDSHRFITLSKAFLR</sequence>
<gene>
    <name evidence="1" type="ORF">DY000_02037874</name>
</gene>
<name>A0ABQ7BFN6_BRACR</name>
<evidence type="ECO:0000313" key="1">
    <source>
        <dbReference type="EMBL" id="KAF3530976.1"/>
    </source>
</evidence>
<accession>A0ABQ7BFN6</accession>
<organism evidence="1 2">
    <name type="scientific">Brassica cretica</name>
    <name type="common">Mustard</name>
    <dbReference type="NCBI Taxonomy" id="69181"/>
    <lineage>
        <taxon>Eukaryota</taxon>
        <taxon>Viridiplantae</taxon>
        <taxon>Streptophyta</taxon>
        <taxon>Embryophyta</taxon>
        <taxon>Tracheophyta</taxon>
        <taxon>Spermatophyta</taxon>
        <taxon>Magnoliopsida</taxon>
        <taxon>eudicotyledons</taxon>
        <taxon>Gunneridae</taxon>
        <taxon>Pentapetalae</taxon>
        <taxon>rosids</taxon>
        <taxon>malvids</taxon>
        <taxon>Brassicales</taxon>
        <taxon>Brassicaceae</taxon>
        <taxon>Brassiceae</taxon>
        <taxon>Brassica</taxon>
    </lineage>
</organism>